<dbReference type="EMBL" id="CP055153">
    <property type="protein sequence ID" value="QMU26637.1"/>
    <property type="molecule type" value="Genomic_DNA"/>
</dbReference>
<gene>
    <name evidence="2" type="ORF">HUW48_00705</name>
</gene>
<evidence type="ECO:0000313" key="2">
    <source>
        <dbReference type="EMBL" id="QMU26637.1"/>
    </source>
</evidence>
<protein>
    <recommendedName>
        <fullName evidence="4">CPBP family intramembrane metalloprotease</fullName>
    </recommendedName>
</protein>
<name>A0A7L7L1H6_9BACT</name>
<keyword evidence="1" id="KW-1133">Transmembrane helix</keyword>
<reference evidence="2 3" key="1">
    <citation type="submission" date="2020-08" db="EMBL/GenBank/DDBJ databases">
        <title>Adhaeribacter dokdonensis sp. nov., isolated from the rhizosphere of Elymus tsukushiensis, a plant native to the Dokdo Islands, Republic of Korea.</title>
        <authorList>
            <person name="Ghim S.Y."/>
        </authorList>
    </citation>
    <scope>NUCLEOTIDE SEQUENCE [LARGE SCALE GENOMIC DNA]</scope>
    <source>
        <strain evidence="2 3">KUDC8001</strain>
    </source>
</reference>
<proteinExistence type="predicted"/>
<feature type="transmembrane region" description="Helical" evidence="1">
    <location>
        <begin position="94"/>
        <end position="118"/>
    </location>
</feature>
<sequence length="127" mass="14488">MNTTYQNHFKNNIGKEKRMFSLAKFFFLSYFVSWAIWLPLYLPYFGVYSVPVLPYQHGLGAWGPLLAGVIVLGQEQGKSGLLRLLKKSFNPCPTKFLLIALLSPFLLFGIASLLNFLFVNLPLNWVI</sequence>
<keyword evidence="1" id="KW-0812">Transmembrane</keyword>
<feature type="transmembrane region" description="Helical" evidence="1">
    <location>
        <begin position="54"/>
        <end position="73"/>
    </location>
</feature>
<keyword evidence="1" id="KW-0472">Membrane</keyword>
<evidence type="ECO:0008006" key="4">
    <source>
        <dbReference type="Google" id="ProtNLM"/>
    </source>
</evidence>
<keyword evidence="3" id="KW-1185">Reference proteome</keyword>
<dbReference type="Proteomes" id="UP000514509">
    <property type="component" value="Chromosome"/>
</dbReference>
<evidence type="ECO:0000313" key="3">
    <source>
        <dbReference type="Proteomes" id="UP000514509"/>
    </source>
</evidence>
<dbReference type="AlphaFoldDB" id="A0A7L7L1H6"/>
<dbReference type="RefSeq" id="WP_182413841.1">
    <property type="nucleotide sequence ID" value="NZ_CP055153.1"/>
</dbReference>
<accession>A0A7L7L1H6</accession>
<organism evidence="2 3">
    <name type="scientific">Adhaeribacter radiodurans</name>
    <dbReference type="NCBI Taxonomy" id="2745197"/>
    <lineage>
        <taxon>Bacteria</taxon>
        <taxon>Pseudomonadati</taxon>
        <taxon>Bacteroidota</taxon>
        <taxon>Cytophagia</taxon>
        <taxon>Cytophagales</taxon>
        <taxon>Hymenobacteraceae</taxon>
        <taxon>Adhaeribacter</taxon>
    </lineage>
</organism>
<feature type="transmembrane region" description="Helical" evidence="1">
    <location>
        <begin position="21"/>
        <end position="42"/>
    </location>
</feature>
<dbReference type="KEGG" id="add:HUW48_00705"/>
<evidence type="ECO:0000256" key="1">
    <source>
        <dbReference type="SAM" id="Phobius"/>
    </source>
</evidence>